<evidence type="ECO:0008006" key="4">
    <source>
        <dbReference type="Google" id="ProtNLM"/>
    </source>
</evidence>
<name>A0ABT6JNP9_9GAMM</name>
<sequence>MDTFDALAEWLLLASAAAVPWLVARFIRTSPRWKRVLAVHLVSLALGLAILSAYAYWPHIFVDLRLGLLGYDQGGMSQSERSAGVEPEHREIAAHLFNSTMGVGWPLRVAVLLAVYVPYSLAAGFLGMLLFKSGRRPGYAA</sequence>
<evidence type="ECO:0000256" key="1">
    <source>
        <dbReference type="SAM" id="Phobius"/>
    </source>
</evidence>
<comment type="caution">
    <text evidence="2">The sequence shown here is derived from an EMBL/GenBank/DDBJ whole genome shotgun (WGS) entry which is preliminary data.</text>
</comment>
<keyword evidence="1" id="KW-0812">Transmembrane</keyword>
<proteinExistence type="predicted"/>
<dbReference type="Proteomes" id="UP001156873">
    <property type="component" value="Unassembled WGS sequence"/>
</dbReference>
<organism evidence="2 3">
    <name type="scientific">Luteimonas kalidii</name>
    <dbReference type="NCBI Taxonomy" id="3042025"/>
    <lineage>
        <taxon>Bacteria</taxon>
        <taxon>Pseudomonadati</taxon>
        <taxon>Pseudomonadota</taxon>
        <taxon>Gammaproteobacteria</taxon>
        <taxon>Lysobacterales</taxon>
        <taxon>Lysobacteraceae</taxon>
        <taxon>Luteimonas</taxon>
    </lineage>
</organism>
<reference evidence="2 3" key="1">
    <citation type="submission" date="2023-04" db="EMBL/GenBank/DDBJ databases">
        <title>Luteimonas sp. M1R5S59.</title>
        <authorList>
            <person name="Sun J.-Q."/>
        </authorList>
    </citation>
    <scope>NUCLEOTIDE SEQUENCE [LARGE SCALE GENOMIC DNA]</scope>
    <source>
        <strain evidence="2 3">M1R5S59</strain>
    </source>
</reference>
<feature type="transmembrane region" description="Helical" evidence="1">
    <location>
        <begin position="6"/>
        <end position="24"/>
    </location>
</feature>
<protein>
    <recommendedName>
        <fullName evidence="4">DUF2784 domain-containing protein</fullName>
    </recommendedName>
</protein>
<keyword evidence="1" id="KW-1133">Transmembrane helix</keyword>
<keyword evidence="3" id="KW-1185">Reference proteome</keyword>
<evidence type="ECO:0000313" key="3">
    <source>
        <dbReference type="Proteomes" id="UP001156873"/>
    </source>
</evidence>
<dbReference type="RefSeq" id="WP_280576486.1">
    <property type="nucleotide sequence ID" value="NZ_JARXRO010000001.1"/>
</dbReference>
<accession>A0ABT6JNP9</accession>
<feature type="transmembrane region" description="Helical" evidence="1">
    <location>
        <begin position="36"/>
        <end position="57"/>
    </location>
</feature>
<feature type="transmembrane region" description="Helical" evidence="1">
    <location>
        <begin position="109"/>
        <end position="131"/>
    </location>
</feature>
<gene>
    <name evidence="2" type="ORF">QFW81_00010</name>
</gene>
<dbReference type="EMBL" id="JARXRO010000001">
    <property type="protein sequence ID" value="MDH5832315.1"/>
    <property type="molecule type" value="Genomic_DNA"/>
</dbReference>
<keyword evidence="1" id="KW-0472">Membrane</keyword>
<evidence type="ECO:0000313" key="2">
    <source>
        <dbReference type="EMBL" id="MDH5832315.1"/>
    </source>
</evidence>